<evidence type="ECO:0000256" key="1">
    <source>
        <dbReference type="SAM" id="MobiDB-lite"/>
    </source>
</evidence>
<dbReference type="Proteomes" id="UP001054945">
    <property type="component" value="Unassembled WGS sequence"/>
</dbReference>
<evidence type="ECO:0000313" key="3">
    <source>
        <dbReference type="Proteomes" id="UP001054945"/>
    </source>
</evidence>
<sequence>MRFLQSIRCTAPNCTCEGFTPSKPNIRSCNSCHHGWVAHDLPAPSGRFPLPTTPSRNAPGATPLWLVNKYVSGLIKKSIKGQSSGPTLARIRGPSFQKMATGKMPDATTLN</sequence>
<dbReference type="EMBL" id="BPLR01017662">
    <property type="protein sequence ID" value="GIY93452.1"/>
    <property type="molecule type" value="Genomic_DNA"/>
</dbReference>
<accession>A0AAV4XFP3</accession>
<keyword evidence="3" id="KW-1185">Reference proteome</keyword>
<reference evidence="2 3" key="1">
    <citation type="submission" date="2021-06" db="EMBL/GenBank/DDBJ databases">
        <title>Caerostris extrusa draft genome.</title>
        <authorList>
            <person name="Kono N."/>
            <person name="Arakawa K."/>
        </authorList>
    </citation>
    <scope>NUCLEOTIDE SEQUENCE [LARGE SCALE GENOMIC DNA]</scope>
</reference>
<feature type="region of interest" description="Disordered" evidence="1">
    <location>
        <begin position="80"/>
        <end position="111"/>
    </location>
</feature>
<name>A0AAV4XFP3_CAEEX</name>
<gene>
    <name evidence="2" type="ORF">CEXT_126311</name>
</gene>
<proteinExistence type="predicted"/>
<evidence type="ECO:0000313" key="2">
    <source>
        <dbReference type="EMBL" id="GIY93452.1"/>
    </source>
</evidence>
<comment type="caution">
    <text evidence="2">The sequence shown here is derived from an EMBL/GenBank/DDBJ whole genome shotgun (WGS) entry which is preliminary data.</text>
</comment>
<protein>
    <submittedName>
        <fullName evidence="2">Uncharacterized protein</fullName>
    </submittedName>
</protein>
<organism evidence="2 3">
    <name type="scientific">Caerostris extrusa</name>
    <name type="common">Bark spider</name>
    <name type="synonym">Caerostris bankana</name>
    <dbReference type="NCBI Taxonomy" id="172846"/>
    <lineage>
        <taxon>Eukaryota</taxon>
        <taxon>Metazoa</taxon>
        <taxon>Ecdysozoa</taxon>
        <taxon>Arthropoda</taxon>
        <taxon>Chelicerata</taxon>
        <taxon>Arachnida</taxon>
        <taxon>Araneae</taxon>
        <taxon>Araneomorphae</taxon>
        <taxon>Entelegynae</taxon>
        <taxon>Araneoidea</taxon>
        <taxon>Araneidae</taxon>
        <taxon>Caerostris</taxon>
    </lineage>
</organism>
<dbReference type="AlphaFoldDB" id="A0AAV4XFP3"/>